<comment type="caution">
    <text evidence="2">The sequence shown here is derived from an EMBL/GenBank/DDBJ whole genome shotgun (WGS) entry which is preliminary data.</text>
</comment>
<feature type="transmembrane region" description="Helical" evidence="1">
    <location>
        <begin position="79"/>
        <end position="97"/>
    </location>
</feature>
<organism evidence="2 3">
    <name type="scientific">Lichtheimia corymbifera JMRC:FSU:9682</name>
    <dbReference type="NCBI Taxonomy" id="1263082"/>
    <lineage>
        <taxon>Eukaryota</taxon>
        <taxon>Fungi</taxon>
        <taxon>Fungi incertae sedis</taxon>
        <taxon>Mucoromycota</taxon>
        <taxon>Mucoromycotina</taxon>
        <taxon>Mucoromycetes</taxon>
        <taxon>Mucorales</taxon>
        <taxon>Lichtheimiaceae</taxon>
        <taxon>Lichtheimia</taxon>
    </lineage>
</organism>
<gene>
    <name evidence="2" type="ORF">LCOR_11125.1</name>
</gene>
<dbReference type="VEuPathDB" id="FungiDB:LCOR_11125.1"/>
<keyword evidence="3" id="KW-1185">Reference proteome</keyword>
<proteinExistence type="predicted"/>
<evidence type="ECO:0000313" key="2">
    <source>
        <dbReference type="EMBL" id="CDH60340.1"/>
    </source>
</evidence>
<keyword evidence="1" id="KW-0472">Membrane</keyword>
<dbReference type="Proteomes" id="UP000027586">
    <property type="component" value="Unassembled WGS sequence"/>
</dbReference>
<sequence>MLRPQGFKNASSVRTASIILRLLICLPLERRWVSLLMHNIAGFGRVPSAGDDCVIQRDHRRELLVFDVSHVSHKEEKRLYLLVALIFISFLVVGYQATGDFSASPVSGLYQQQATASISLVSSQALSQLSGASRYRQFGAQPEMKASYRLITSATRRNINDGYVPFWCYQRLSIVKSFVVKYRPLPLEIDCSSAKMDGMEIRFLFEGRALLRISTRVKKAFPWLYHRSLGHFLCVHLQQQATTSISFGVVKVYLVRL</sequence>
<keyword evidence="1" id="KW-1133">Transmembrane helix</keyword>
<accession>A0A068SEA5</accession>
<protein>
    <submittedName>
        <fullName evidence="2">Uncharacterized protein</fullName>
    </submittedName>
</protein>
<evidence type="ECO:0000256" key="1">
    <source>
        <dbReference type="SAM" id="Phobius"/>
    </source>
</evidence>
<evidence type="ECO:0000313" key="3">
    <source>
        <dbReference type="Proteomes" id="UP000027586"/>
    </source>
</evidence>
<dbReference type="AlphaFoldDB" id="A0A068SEA5"/>
<reference evidence="2" key="1">
    <citation type="submission" date="2013-08" db="EMBL/GenBank/DDBJ databases">
        <title>Gene expansion shapes genome architecture in the human pathogen Lichtheimia corymbifera: an evolutionary genomics analysis in the ancient terrestrial Mucorales (Mucoromycotina).</title>
        <authorList>
            <person name="Schwartze V.U."/>
            <person name="Winter S."/>
            <person name="Shelest E."/>
            <person name="Marcet-Houben M."/>
            <person name="Horn F."/>
            <person name="Wehner S."/>
            <person name="Hoffmann K."/>
            <person name="Riege K."/>
            <person name="Sammeth M."/>
            <person name="Nowrousian M."/>
            <person name="Valiante V."/>
            <person name="Linde J."/>
            <person name="Jacobsen I.D."/>
            <person name="Marz M."/>
            <person name="Brakhage A.A."/>
            <person name="Gabaldon T."/>
            <person name="Bocker S."/>
            <person name="Voigt K."/>
        </authorList>
    </citation>
    <scope>NUCLEOTIDE SEQUENCE [LARGE SCALE GENOMIC DNA]</scope>
    <source>
        <strain evidence="2">FSU 9682</strain>
    </source>
</reference>
<dbReference type="EMBL" id="CBTN010000089">
    <property type="protein sequence ID" value="CDH60340.1"/>
    <property type="molecule type" value="Genomic_DNA"/>
</dbReference>
<name>A0A068SEA5_9FUNG</name>
<keyword evidence="1" id="KW-0812">Transmembrane</keyword>